<feature type="compositionally biased region" description="Low complexity" evidence="1">
    <location>
        <begin position="359"/>
        <end position="368"/>
    </location>
</feature>
<sequence>MERPINPVRQRSKYLEEYSKQTATSRSCDFGDIRNAGQCSKSPSLPTSPARQGTDSPWGAENSGSETDKDKDDNDLYGFIIDDDEQEDNFRGLGGWDDSEVGIISIAYEEQLLQPLPQTRQRPQTAHVGGLRPERLRAAQFLCPTYRSRYEKPSWLDLKRFGDGSEESGSCSDNSVCHVRARKSCKSQPSSLLFDKEPYGPGDRAAQIGRLLQYPTSVPKKPPIPNVARCRRQLKTLGAAAVGERLDSSSGSSSSALPLSFGRPRLGRRAGSIRQEVAAITSRHYGPEEEEEGDTSPFSGSQSGSDSILAPFEPSLRTSRGGESSSFGPRRTNGNSTSLDGLESGAGLALTSRKNSLDSRGGSSSSGVGRRRSATDRALCPLVPLDHTEAIEKLCGSVLDLSTEDKLKAGVHGRDRWDKPRGRRDRGLTDLKPHLMEPQEDVLTQFTAASSTSSKSKYISNTNHRI</sequence>
<feature type="region of interest" description="Disordered" evidence="1">
    <location>
        <begin position="243"/>
        <end position="265"/>
    </location>
</feature>
<name>A0A7S0N7D4_9CHLO</name>
<feature type="compositionally biased region" description="Low complexity" evidence="1">
    <location>
        <begin position="296"/>
        <end position="307"/>
    </location>
</feature>
<proteinExistence type="predicted"/>
<feature type="compositionally biased region" description="Polar residues" evidence="1">
    <location>
        <begin position="316"/>
        <end position="339"/>
    </location>
</feature>
<dbReference type="AlphaFoldDB" id="A0A7S0N7D4"/>
<gene>
    <name evidence="2" type="ORF">POBO1169_LOCUS6292</name>
</gene>
<reference evidence="2" key="1">
    <citation type="submission" date="2021-01" db="EMBL/GenBank/DDBJ databases">
        <authorList>
            <person name="Corre E."/>
            <person name="Pelletier E."/>
            <person name="Niang G."/>
            <person name="Scheremetjew M."/>
            <person name="Finn R."/>
            <person name="Kale V."/>
            <person name="Holt S."/>
            <person name="Cochrane G."/>
            <person name="Meng A."/>
            <person name="Brown T."/>
            <person name="Cohen L."/>
        </authorList>
    </citation>
    <scope>NUCLEOTIDE SEQUENCE</scope>
    <source>
        <strain evidence="2">CCMP722</strain>
    </source>
</reference>
<protein>
    <submittedName>
        <fullName evidence="2">Uncharacterized protein</fullName>
    </submittedName>
</protein>
<feature type="compositionally biased region" description="Polar residues" evidence="1">
    <location>
        <begin position="37"/>
        <end position="55"/>
    </location>
</feature>
<feature type="region of interest" description="Disordered" evidence="1">
    <location>
        <begin position="1"/>
        <end position="76"/>
    </location>
</feature>
<feature type="region of interest" description="Disordered" evidence="1">
    <location>
        <begin position="279"/>
        <end position="374"/>
    </location>
</feature>
<evidence type="ECO:0000256" key="1">
    <source>
        <dbReference type="SAM" id="MobiDB-lite"/>
    </source>
</evidence>
<organism evidence="2">
    <name type="scientific">Pyramimonas obovata</name>
    <dbReference type="NCBI Taxonomy" id="1411642"/>
    <lineage>
        <taxon>Eukaryota</taxon>
        <taxon>Viridiplantae</taxon>
        <taxon>Chlorophyta</taxon>
        <taxon>Pyramimonadophyceae</taxon>
        <taxon>Pyramimonadales</taxon>
        <taxon>Pyramimonadaceae</taxon>
        <taxon>Pyramimonas</taxon>
        <taxon>Pyramimonas incertae sedis</taxon>
    </lineage>
</organism>
<evidence type="ECO:0000313" key="2">
    <source>
        <dbReference type="EMBL" id="CAD8660273.1"/>
    </source>
</evidence>
<dbReference type="EMBL" id="HBFA01012101">
    <property type="protein sequence ID" value="CAD8660273.1"/>
    <property type="molecule type" value="Transcribed_RNA"/>
</dbReference>
<accession>A0A7S0N7D4</accession>